<protein>
    <recommendedName>
        <fullName evidence="3">Peptidase M11 gametolysin domain-containing protein</fullName>
    </recommendedName>
</protein>
<accession>A0A836BC31</accession>
<dbReference type="Proteomes" id="UP000613740">
    <property type="component" value="Unassembled WGS sequence"/>
</dbReference>
<evidence type="ECO:0000256" key="1">
    <source>
        <dbReference type="SAM" id="MobiDB-lite"/>
    </source>
</evidence>
<name>A0A836BC31_9CHLO</name>
<feature type="signal peptide" evidence="2">
    <location>
        <begin position="1"/>
        <end position="23"/>
    </location>
</feature>
<feature type="region of interest" description="Disordered" evidence="1">
    <location>
        <begin position="477"/>
        <end position="552"/>
    </location>
</feature>
<gene>
    <name evidence="4" type="ORF">HYH02_001112</name>
</gene>
<sequence length="552" mass="58161">MGRPVAYAAALAALLLCTQGALAQNPGQDKKALEGELVYIDYHDGTGDYAVTDTKNGKGKFETIGKGKKPPKKDKNNKDIQIGDYVTIGCTVDATTGQCSAISSTDVAVVKASYIPPATNVYPKVLILLVNAPGCGSALPSTVTVSSISQLYFGPNVDGKGGWAFKAENCSYGEIQFDVPNSKVMVVQPAACTWPTTSCDAWAMANAANTAAKTALGDIQYNTYTHFHTLMAMPAGCSWAGLATLGGGQSGGQVWLNLNTYSQTFASWGQVPLQEMIHNFVLYHGYSSGIEYQDKTSFMGTGTACPSTPEMNWLGWASPVQGGEGLDSAALVPGASIGPYTIPATWVTGLGNFVRVKTNWASWYTNQQYGMNLYFELRQAVNGDANLDPLYAGKIVVHEILAYMDNNISTYRSSDPRSNYMTSVLPNTRTLLSSSSLGVPYNLVLYAGALSGSRSQFVPLYLCRFVSADSECPTLTAALSNTPKSPPPPPSPPAPPSPPPAPSPPPPPPAPPPSPPPPATSPVASSLAAPGSSPALASPQEQEEPCRQGRRA</sequence>
<feature type="domain" description="Peptidase M11 gametolysin" evidence="3">
    <location>
        <begin position="124"/>
        <end position="432"/>
    </location>
</feature>
<dbReference type="OrthoDB" id="556090at2759"/>
<keyword evidence="5" id="KW-1185">Reference proteome</keyword>
<feature type="compositionally biased region" description="Low complexity" evidence="1">
    <location>
        <begin position="521"/>
        <end position="539"/>
    </location>
</feature>
<evidence type="ECO:0000313" key="4">
    <source>
        <dbReference type="EMBL" id="KAG2454072.1"/>
    </source>
</evidence>
<evidence type="ECO:0000259" key="3">
    <source>
        <dbReference type="Pfam" id="PF05548"/>
    </source>
</evidence>
<evidence type="ECO:0000256" key="2">
    <source>
        <dbReference type="SAM" id="SignalP"/>
    </source>
</evidence>
<dbReference type="InterPro" id="IPR008752">
    <property type="entry name" value="Peptidase_M11"/>
</dbReference>
<dbReference type="EMBL" id="JAEHOD010000002">
    <property type="protein sequence ID" value="KAG2454072.1"/>
    <property type="molecule type" value="Genomic_DNA"/>
</dbReference>
<dbReference type="AlphaFoldDB" id="A0A836BC31"/>
<feature type="chain" id="PRO_5032934798" description="Peptidase M11 gametolysin domain-containing protein" evidence="2">
    <location>
        <begin position="24"/>
        <end position="552"/>
    </location>
</feature>
<feature type="compositionally biased region" description="Pro residues" evidence="1">
    <location>
        <begin position="484"/>
        <end position="520"/>
    </location>
</feature>
<evidence type="ECO:0000313" key="5">
    <source>
        <dbReference type="Proteomes" id="UP000613740"/>
    </source>
</evidence>
<comment type="caution">
    <text evidence="4">The sequence shown here is derived from an EMBL/GenBank/DDBJ whole genome shotgun (WGS) entry which is preliminary data.</text>
</comment>
<proteinExistence type="predicted"/>
<keyword evidence="2" id="KW-0732">Signal</keyword>
<organism evidence="4 5">
    <name type="scientific">Chlamydomonas schloesseri</name>
    <dbReference type="NCBI Taxonomy" id="2026947"/>
    <lineage>
        <taxon>Eukaryota</taxon>
        <taxon>Viridiplantae</taxon>
        <taxon>Chlorophyta</taxon>
        <taxon>core chlorophytes</taxon>
        <taxon>Chlorophyceae</taxon>
        <taxon>CS clade</taxon>
        <taxon>Chlamydomonadales</taxon>
        <taxon>Chlamydomonadaceae</taxon>
        <taxon>Chlamydomonas</taxon>
    </lineage>
</organism>
<reference evidence="4" key="1">
    <citation type="journal article" date="2020" name="bioRxiv">
        <title>Comparative genomics of Chlamydomonas.</title>
        <authorList>
            <person name="Craig R.J."/>
            <person name="Hasan A.R."/>
            <person name="Ness R.W."/>
            <person name="Keightley P.D."/>
        </authorList>
    </citation>
    <scope>NUCLEOTIDE SEQUENCE</scope>
    <source>
        <strain evidence="4">CCAP 11/173</strain>
    </source>
</reference>
<dbReference type="Pfam" id="PF05548">
    <property type="entry name" value="Peptidase_M11"/>
    <property type="match status" value="1"/>
</dbReference>